<sequence length="120" mass="13937">MTYPLNGNYDGGSGNIYRLEIDKFNESNGTCSGYFYDDQEKTREKVEGHYHFYWDGQDETVLEFRTSHGAWRWEADYVGGSPSFTKWSATLNDDIYNPIKFFKESNTPKTPTLAELKYGE</sequence>
<comment type="caution">
    <text evidence="1">The sequence shown here is derived from an EMBL/GenBank/DDBJ whole genome shotgun (WGS) entry which is preliminary data.</text>
</comment>
<dbReference type="RefSeq" id="WP_095668898.1">
    <property type="nucleotide sequence ID" value="NZ_NRSS01000003.1"/>
</dbReference>
<proteinExistence type="predicted"/>
<protein>
    <submittedName>
        <fullName evidence="1">Uncharacterized protein</fullName>
    </submittedName>
</protein>
<organism evidence="1 2">
    <name type="scientific">Pseudomonas moraviensis</name>
    <dbReference type="NCBI Taxonomy" id="321662"/>
    <lineage>
        <taxon>Bacteria</taxon>
        <taxon>Pseudomonadati</taxon>
        <taxon>Pseudomonadota</taxon>
        <taxon>Gammaproteobacteria</taxon>
        <taxon>Pseudomonadales</taxon>
        <taxon>Pseudomonadaceae</taxon>
        <taxon>Pseudomonas</taxon>
    </lineage>
</organism>
<accession>A0A2A2PS51</accession>
<evidence type="ECO:0000313" key="1">
    <source>
        <dbReference type="EMBL" id="PAW58449.1"/>
    </source>
</evidence>
<evidence type="ECO:0000313" key="2">
    <source>
        <dbReference type="Proteomes" id="UP000217830"/>
    </source>
</evidence>
<dbReference type="Proteomes" id="UP000217830">
    <property type="component" value="Unassembled WGS sequence"/>
</dbReference>
<name>A0A2A2PS51_9PSED</name>
<gene>
    <name evidence="1" type="ORF">CKQ80_25170</name>
</gene>
<reference evidence="1 2" key="1">
    <citation type="submission" date="2017-08" db="EMBL/GenBank/DDBJ databases">
        <title>Draft Genome Sequence of Pseudomonas moraviensis TYU6, isolated from Taxus cuspidata by using PacBio Single-Molecule Real-Time Technology.</title>
        <authorList>
            <person name="Baek K.-H."/>
            <person name="Mishra A.K."/>
        </authorList>
    </citation>
    <scope>NUCLEOTIDE SEQUENCE [LARGE SCALE GENOMIC DNA]</scope>
    <source>
        <strain evidence="1 2">TYU6</strain>
    </source>
</reference>
<dbReference type="AlphaFoldDB" id="A0A2A2PS51"/>
<dbReference type="EMBL" id="NRST01000001">
    <property type="protein sequence ID" value="PAW58449.1"/>
    <property type="molecule type" value="Genomic_DNA"/>
</dbReference>
<keyword evidence="2" id="KW-1185">Reference proteome</keyword>